<feature type="transmembrane region" description="Helical" evidence="1">
    <location>
        <begin position="175"/>
        <end position="200"/>
    </location>
</feature>
<keyword evidence="1" id="KW-1133">Transmembrane helix</keyword>
<feature type="transmembrane region" description="Helical" evidence="1">
    <location>
        <begin position="108"/>
        <end position="126"/>
    </location>
</feature>
<dbReference type="PANTHER" id="PTHR42101">
    <property type="entry name" value="CHROMOSOME 16, WHOLE GENOME SHOTGUN SEQUENCE"/>
    <property type="match status" value="1"/>
</dbReference>
<reference evidence="2 3" key="1">
    <citation type="submission" date="2024-09" db="EMBL/GenBank/DDBJ databases">
        <title>T2T genomes of carrot and Alternaria dauci and their utility for understanding host-pathogen interaction during carrot leaf blight disease.</title>
        <authorList>
            <person name="Liu W."/>
            <person name="Xu S."/>
            <person name="Ou C."/>
            <person name="Liu X."/>
            <person name="Zhuang F."/>
            <person name="Deng X.W."/>
        </authorList>
    </citation>
    <scope>NUCLEOTIDE SEQUENCE [LARGE SCALE GENOMIC DNA]</scope>
    <source>
        <strain evidence="2 3">A2016</strain>
    </source>
</reference>
<feature type="transmembrane region" description="Helical" evidence="1">
    <location>
        <begin position="524"/>
        <end position="545"/>
    </location>
</feature>
<evidence type="ECO:0000313" key="3">
    <source>
        <dbReference type="Proteomes" id="UP001578633"/>
    </source>
</evidence>
<feature type="transmembrane region" description="Helical" evidence="1">
    <location>
        <begin position="588"/>
        <end position="606"/>
    </location>
</feature>
<feature type="transmembrane region" description="Helical" evidence="1">
    <location>
        <begin position="557"/>
        <end position="576"/>
    </location>
</feature>
<feature type="transmembrane region" description="Helical" evidence="1">
    <location>
        <begin position="359"/>
        <end position="383"/>
    </location>
</feature>
<dbReference type="RefSeq" id="XP_069309924.1">
    <property type="nucleotide sequence ID" value="XM_069448645.1"/>
</dbReference>
<feature type="transmembrane region" description="Helical" evidence="1">
    <location>
        <begin position="287"/>
        <end position="306"/>
    </location>
</feature>
<accession>A0ABR3UTD8</accession>
<dbReference type="Proteomes" id="UP001578633">
    <property type="component" value="Chromosome 2"/>
</dbReference>
<dbReference type="GeneID" id="96083699"/>
<gene>
    <name evidence="2" type="ORF">ACET3X_003377</name>
</gene>
<feature type="transmembrane region" description="Helical" evidence="1">
    <location>
        <begin position="147"/>
        <end position="163"/>
    </location>
</feature>
<dbReference type="PANTHER" id="PTHR42101:SF1">
    <property type="entry name" value="LOW TEMPERATURE REQUIREMENT A"/>
    <property type="match status" value="1"/>
</dbReference>
<comment type="caution">
    <text evidence="2">The sequence shown here is derived from an EMBL/GenBank/DDBJ whole genome shotgun (WGS) entry which is preliminary data.</text>
</comment>
<feature type="transmembrane region" description="Helical" evidence="1">
    <location>
        <begin position="318"/>
        <end position="338"/>
    </location>
</feature>
<protein>
    <recommendedName>
        <fullName evidence="4">Low temperature requirement A</fullName>
    </recommendedName>
</protein>
<name>A0ABR3UTD8_9PLEO</name>
<organism evidence="2 3">
    <name type="scientific">Alternaria dauci</name>
    <dbReference type="NCBI Taxonomy" id="48095"/>
    <lineage>
        <taxon>Eukaryota</taxon>
        <taxon>Fungi</taxon>
        <taxon>Dikarya</taxon>
        <taxon>Ascomycota</taxon>
        <taxon>Pezizomycotina</taxon>
        <taxon>Dothideomycetes</taxon>
        <taxon>Pleosporomycetidae</taxon>
        <taxon>Pleosporales</taxon>
        <taxon>Pleosporineae</taxon>
        <taxon>Pleosporaceae</taxon>
        <taxon>Alternaria</taxon>
        <taxon>Alternaria sect. Porri</taxon>
    </lineage>
</organism>
<dbReference type="InterPro" id="IPR010640">
    <property type="entry name" value="Low_temperature_requirement_A"/>
</dbReference>
<dbReference type="Pfam" id="PF06772">
    <property type="entry name" value="LtrA"/>
    <property type="match status" value="1"/>
</dbReference>
<feature type="transmembrane region" description="Helical" evidence="1">
    <location>
        <begin position="252"/>
        <end position="275"/>
    </location>
</feature>
<dbReference type="EMBL" id="JBHGVX010000002">
    <property type="protein sequence ID" value="KAL1799340.1"/>
    <property type="molecule type" value="Genomic_DNA"/>
</dbReference>
<evidence type="ECO:0000313" key="2">
    <source>
        <dbReference type="EMBL" id="KAL1799340.1"/>
    </source>
</evidence>
<evidence type="ECO:0000256" key="1">
    <source>
        <dbReference type="SAM" id="Phobius"/>
    </source>
</evidence>
<sequence length="619" mass="69888">MSHGYHHHNHEKKPLQWFASPLAEDHHKKEDRSPPVILENTEAVLEGKTQGDDGGNGPPLQVKADDTRLHDMPEFQRHAEATTQELFFDLFFVANLTTFTSLKEINDSGSLSAYIGFFALLWLTWYSNSLFDVRFTADCIFERCAKALHYGVMVGFAVVGPAWEPGKASSSLQKYQVLSFILMVSRLVLAAQYAVTLFFLRKHRKTILPMSLVIGSTLVAAIIYGCLTAALPKETCNLDLGVCKEFTTHVHIAWYIISAAEIVITVAISCVWRVISFKGTHLVQRMSLLTLIILGEGIIVICKAISKIVKNGSQFDDALTGQIVASVLIIYLLYMLYFDRMHEEHFGTIKQQVWASLHFFLHITLVLVLQGVSYLVMWVVALIRMDNIDGKFREIEALSVKGAYANGTLFADALRLKIDTYLWNTIPKGVDASKALETWNSSLILLAQSFDNLQKNKANLTAVDMITTSLNNAESMAIQTMFDSLAISVPKAAKNTTEIVENKVFDKVGLLKKYETRFELVFDYVFLSAGLAITFMAIIAFISLPEKKRHLRQYMRLLFSVIFGFAICLICLVNTNKPNQKHYMESNWMLPTICMIFALCVLVSHARPWRRSHHRWHGA</sequence>
<feature type="transmembrane region" description="Helical" evidence="1">
    <location>
        <begin position="212"/>
        <end position="232"/>
    </location>
</feature>
<keyword evidence="1" id="KW-0472">Membrane</keyword>
<proteinExistence type="predicted"/>
<keyword evidence="1" id="KW-0812">Transmembrane</keyword>
<keyword evidence="3" id="KW-1185">Reference proteome</keyword>
<evidence type="ECO:0008006" key="4">
    <source>
        <dbReference type="Google" id="ProtNLM"/>
    </source>
</evidence>